<proteinExistence type="predicted"/>
<dbReference type="Proteomes" id="UP000317421">
    <property type="component" value="Unassembled WGS sequence"/>
</dbReference>
<sequence length="145" mass="16977">MTATEKTLIEHDLKGSHEYPPSFDLLDLERRAFLLLCELEAVTGRRLAFEGGIHNQDASFSVTIRLSETPYKNLTYVCDLRFSNFGEMVAVTDENYEATTECSDIFEIARRHRFVPIRRELLDRPYDGVNGDAFDTWWIRFFDWL</sequence>
<protein>
    <submittedName>
        <fullName evidence="1">Uncharacterized protein</fullName>
    </submittedName>
</protein>
<organism evidence="1 2">
    <name type="scientific">Botrimarina colliarenosi</name>
    <dbReference type="NCBI Taxonomy" id="2528001"/>
    <lineage>
        <taxon>Bacteria</taxon>
        <taxon>Pseudomonadati</taxon>
        <taxon>Planctomycetota</taxon>
        <taxon>Planctomycetia</taxon>
        <taxon>Pirellulales</taxon>
        <taxon>Lacipirellulaceae</taxon>
        <taxon>Botrimarina</taxon>
    </lineage>
</organism>
<gene>
    <name evidence="1" type="ORF">Pla108_36840</name>
</gene>
<name>A0A5C6A925_9BACT</name>
<comment type="caution">
    <text evidence="1">The sequence shown here is derived from an EMBL/GenBank/DDBJ whole genome shotgun (WGS) entry which is preliminary data.</text>
</comment>
<evidence type="ECO:0000313" key="1">
    <source>
        <dbReference type="EMBL" id="TWT94833.1"/>
    </source>
</evidence>
<accession>A0A5C6A925</accession>
<dbReference type="OrthoDB" id="6199080at2"/>
<dbReference type="EMBL" id="SJPR01000006">
    <property type="protein sequence ID" value="TWT94833.1"/>
    <property type="molecule type" value="Genomic_DNA"/>
</dbReference>
<reference evidence="1 2" key="1">
    <citation type="submission" date="2019-02" db="EMBL/GenBank/DDBJ databases">
        <title>Deep-cultivation of Planctomycetes and their phenomic and genomic characterization uncovers novel biology.</title>
        <authorList>
            <person name="Wiegand S."/>
            <person name="Jogler M."/>
            <person name="Boedeker C."/>
            <person name="Pinto D."/>
            <person name="Vollmers J."/>
            <person name="Rivas-Marin E."/>
            <person name="Kohn T."/>
            <person name="Peeters S.H."/>
            <person name="Heuer A."/>
            <person name="Rast P."/>
            <person name="Oberbeckmann S."/>
            <person name="Bunk B."/>
            <person name="Jeske O."/>
            <person name="Meyerdierks A."/>
            <person name="Storesund J.E."/>
            <person name="Kallscheuer N."/>
            <person name="Luecker S."/>
            <person name="Lage O.M."/>
            <person name="Pohl T."/>
            <person name="Merkel B.J."/>
            <person name="Hornburger P."/>
            <person name="Mueller R.-W."/>
            <person name="Bruemmer F."/>
            <person name="Labrenz M."/>
            <person name="Spormann A.M."/>
            <person name="Op Den Camp H."/>
            <person name="Overmann J."/>
            <person name="Amann R."/>
            <person name="Jetten M.S.M."/>
            <person name="Mascher T."/>
            <person name="Medema M.H."/>
            <person name="Devos D.P."/>
            <person name="Kaster A.-K."/>
            <person name="Ovreas L."/>
            <person name="Rohde M."/>
            <person name="Galperin M.Y."/>
            <person name="Jogler C."/>
        </authorList>
    </citation>
    <scope>NUCLEOTIDE SEQUENCE [LARGE SCALE GENOMIC DNA]</scope>
    <source>
        <strain evidence="1 2">Pla108</strain>
    </source>
</reference>
<keyword evidence="2" id="KW-1185">Reference proteome</keyword>
<evidence type="ECO:0000313" key="2">
    <source>
        <dbReference type="Proteomes" id="UP000317421"/>
    </source>
</evidence>
<dbReference type="AlphaFoldDB" id="A0A5C6A925"/>
<dbReference type="RefSeq" id="WP_146446381.1">
    <property type="nucleotide sequence ID" value="NZ_SJPR01000006.1"/>
</dbReference>